<proteinExistence type="predicted"/>
<dbReference type="InterPro" id="IPR005162">
    <property type="entry name" value="Retrotrans_gag_dom"/>
</dbReference>
<dbReference type="EMBL" id="GL438750">
    <property type="protein sequence ID" value="EFN68535.1"/>
    <property type="molecule type" value="Genomic_DNA"/>
</dbReference>
<dbReference type="Pfam" id="PF03732">
    <property type="entry name" value="Retrotrans_gag"/>
    <property type="match status" value="1"/>
</dbReference>
<feature type="domain" description="Retrotransposon gag" evidence="1">
    <location>
        <begin position="36"/>
        <end position="96"/>
    </location>
</feature>
<feature type="non-terminal residue" evidence="2">
    <location>
        <position position="99"/>
    </location>
</feature>
<name>E2ADH3_CAMFO</name>
<evidence type="ECO:0000313" key="2">
    <source>
        <dbReference type="EMBL" id="EFN68535.1"/>
    </source>
</evidence>
<accession>E2ADH3</accession>
<evidence type="ECO:0000259" key="1">
    <source>
        <dbReference type="Pfam" id="PF03732"/>
    </source>
</evidence>
<keyword evidence="3" id="KW-1185">Reference proteome</keyword>
<reference evidence="2 3" key="1">
    <citation type="journal article" date="2010" name="Science">
        <title>Genomic comparison of the ants Camponotus floridanus and Harpegnathos saltator.</title>
        <authorList>
            <person name="Bonasio R."/>
            <person name="Zhang G."/>
            <person name="Ye C."/>
            <person name="Mutti N.S."/>
            <person name="Fang X."/>
            <person name="Qin N."/>
            <person name="Donahue G."/>
            <person name="Yang P."/>
            <person name="Li Q."/>
            <person name="Li C."/>
            <person name="Zhang P."/>
            <person name="Huang Z."/>
            <person name="Berger S.L."/>
            <person name="Reinberg D."/>
            <person name="Wang J."/>
            <person name="Liebig J."/>
        </authorList>
    </citation>
    <scope>NUCLEOTIDE SEQUENCE [LARGE SCALE GENOMIC DNA]</scope>
    <source>
        <strain evidence="3">C129</strain>
    </source>
</reference>
<organism evidence="3">
    <name type="scientific">Camponotus floridanus</name>
    <name type="common">Florida carpenter ant</name>
    <dbReference type="NCBI Taxonomy" id="104421"/>
    <lineage>
        <taxon>Eukaryota</taxon>
        <taxon>Metazoa</taxon>
        <taxon>Ecdysozoa</taxon>
        <taxon>Arthropoda</taxon>
        <taxon>Hexapoda</taxon>
        <taxon>Insecta</taxon>
        <taxon>Pterygota</taxon>
        <taxon>Neoptera</taxon>
        <taxon>Endopterygota</taxon>
        <taxon>Hymenoptera</taxon>
        <taxon>Apocrita</taxon>
        <taxon>Aculeata</taxon>
        <taxon>Formicoidea</taxon>
        <taxon>Formicidae</taxon>
        <taxon>Formicinae</taxon>
        <taxon>Camponotus</taxon>
    </lineage>
</organism>
<sequence>LKFSDSRGEDAETFLLRIEEDRELVPVTDEDILRCLPFFLTGIALYWFRSKRNRLSDWNSFKEAWRTRFGDPDFQFALREEIMRRTQGKHESVADFFVC</sequence>
<protein>
    <recommendedName>
        <fullName evidence="1">Retrotransposon gag domain-containing protein</fullName>
    </recommendedName>
</protein>
<evidence type="ECO:0000313" key="3">
    <source>
        <dbReference type="Proteomes" id="UP000000311"/>
    </source>
</evidence>
<gene>
    <name evidence="2" type="ORF">EAG_09967</name>
</gene>
<dbReference type="AlphaFoldDB" id="E2ADH3"/>
<dbReference type="Proteomes" id="UP000000311">
    <property type="component" value="Unassembled WGS sequence"/>
</dbReference>
<dbReference type="InParanoid" id="E2ADH3"/>
<feature type="non-terminal residue" evidence="2">
    <location>
        <position position="1"/>
    </location>
</feature>